<proteinExistence type="predicted"/>
<accession>A0A368GY67</accession>
<dbReference type="Proteomes" id="UP000252519">
    <property type="component" value="Unassembled WGS sequence"/>
</dbReference>
<gene>
    <name evidence="2" type="ORF">ANCCAN_05588</name>
</gene>
<organism evidence="2 3">
    <name type="scientific">Ancylostoma caninum</name>
    <name type="common">Dog hookworm</name>
    <dbReference type="NCBI Taxonomy" id="29170"/>
    <lineage>
        <taxon>Eukaryota</taxon>
        <taxon>Metazoa</taxon>
        <taxon>Ecdysozoa</taxon>
        <taxon>Nematoda</taxon>
        <taxon>Chromadorea</taxon>
        <taxon>Rhabditida</taxon>
        <taxon>Rhabditina</taxon>
        <taxon>Rhabditomorpha</taxon>
        <taxon>Strongyloidea</taxon>
        <taxon>Ancylostomatidae</taxon>
        <taxon>Ancylostomatinae</taxon>
        <taxon>Ancylostoma</taxon>
    </lineage>
</organism>
<dbReference type="OrthoDB" id="5852634at2759"/>
<feature type="transmembrane region" description="Helical" evidence="1">
    <location>
        <begin position="222"/>
        <end position="238"/>
    </location>
</feature>
<feature type="transmembrane region" description="Helical" evidence="1">
    <location>
        <begin position="148"/>
        <end position="169"/>
    </location>
</feature>
<keyword evidence="1" id="KW-0472">Membrane</keyword>
<sequence length="239" mass="27140">MTCEFQENHMSHAKQSLAVYKTDTSAMSLPGSIHNNDTIRDMFHIVFTQYTFAFILFTVYGTPTLILTVKVVLTILNPAHKSYFKTPFFVLFTHDCLLWKNSGCLTIVASACCSIFLVSSLSTLLRMRSIANSTGKRDDNIARAERSLTIVTFSIFICIITLAATNVRLEKSSSSPLMRFANQWGSHAIQPQYRYKLLRMSIFVVMIRITSQREEGHMQQQWIHLTALIIVYPLSVVIA</sequence>
<keyword evidence="3" id="KW-1185">Reference proteome</keyword>
<dbReference type="STRING" id="29170.A0A368GY67"/>
<dbReference type="AlphaFoldDB" id="A0A368GY67"/>
<feature type="transmembrane region" description="Helical" evidence="1">
    <location>
        <begin position="107"/>
        <end position="127"/>
    </location>
</feature>
<evidence type="ECO:0000313" key="3">
    <source>
        <dbReference type="Proteomes" id="UP000252519"/>
    </source>
</evidence>
<dbReference type="EMBL" id="JOJR01000048">
    <property type="protein sequence ID" value="RCN48299.1"/>
    <property type="molecule type" value="Genomic_DNA"/>
</dbReference>
<evidence type="ECO:0000256" key="1">
    <source>
        <dbReference type="SAM" id="Phobius"/>
    </source>
</evidence>
<keyword evidence="1" id="KW-1133">Transmembrane helix</keyword>
<comment type="caution">
    <text evidence="2">The sequence shown here is derived from an EMBL/GenBank/DDBJ whole genome shotgun (WGS) entry which is preliminary data.</text>
</comment>
<evidence type="ECO:0000313" key="2">
    <source>
        <dbReference type="EMBL" id="RCN48299.1"/>
    </source>
</evidence>
<reference evidence="2 3" key="1">
    <citation type="submission" date="2014-10" db="EMBL/GenBank/DDBJ databases">
        <title>Draft genome of the hookworm Ancylostoma caninum.</title>
        <authorList>
            <person name="Mitreva M."/>
        </authorList>
    </citation>
    <scope>NUCLEOTIDE SEQUENCE [LARGE SCALE GENOMIC DNA]</scope>
    <source>
        <strain evidence="2 3">Baltimore</strain>
    </source>
</reference>
<name>A0A368GY67_ANCCA</name>
<evidence type="ECO:0008006" key="4">
    <source>
        <dbReference type="Google" id="ProtNLM"/>
    </source>
</evidence>
<protein>
    <recommendedName>
        <fullName evidence="4">Serpentine receptor class gamma</fullName>
    </recommendedName>
</protein>
<keyword evidence="1" id="KW-0812">Transmembrane</keyword>
<feature type="transmembrane region" description="Helical" evidence="1">
    <location>
        <begin position="50"/>
        <end position="76"/>
    </location>
</feature>